<dbReference type="InterPro" id="IPR052093">
    <property type="entry name" value="HR_Repair_Mediator"/>
</dbReference>
<evidence type="ECO:0000256" key="2">
    <source>
        <dbReference type="ARBA" id="ARBA00022741"/>
    </source>
</evidence>
<evidence type="ECO:0000256" key="6">
    <source>
        <dbReference type="ARBA" id="ARBA00023242"/>
    </source>
</evidence>
<dbReference type="GO" id="GO:0140664">
    <property type="term" value="F:ATP-dependent DNA damage sensor activity"/>
    <property type="evidence" value="ECO:0007669"/>
    <property type="project" value="InterPro"/>
</dbReference>
<dbReference type="PANTHER" id="PTHR46239">
    <property type="entry name" value="DNA REPAIR PROTEIN RAD51 HOMOLOG 3 RAD51C"/>
    <property type="match status" value="1"/>
</dbReference>
<dbReference type="InterPro" id="IPR027417">
    <property type="entry name" value="P-loop_NTPase"/>
</dbReference>
<keyword evidence="8" id="KW-0732">Signal</keyword>
<protein>
    <recommendedName>
        <fullName evidence="7">DNA repair protein RAD51 homolog 3</fullName>
    </recommendedName>
</protein>
<organism evidence="10">
    <name type="scientific">Spongospora subterranea</name>
    <dbReference type="NCBI Taxonomy" id="70186"/>
    <lineage>
        <taxon>Eukaryota</taxon>
        <taxon>Sar</taxon>
        <taxon>Rhizaria</taxon>
        <taxon>Endomyxa</taxon>
        <taxon>Phytomyxea</taxon>
        <taxon>Plasmodiophorida</taxon>
        <taxon>Plasmodiophoridae</taxon>
        <taxon>Spongospora</taxon>
    </lineage>
</organism>
<dbReference type="InterPro" id="IPR003593">
    <property type="entry name" value="AAA+_ATPase"/>
</dbReference>
<evidence type="ECO:0000256" key="1">
    <source>
        <dbReference type="ARBA" id="ARBA00004123"/>
    </source>
</evidence>
<sequence length="374" mass="40837">ATPLIIIIPQFHLLICCWSMIGLGLEWLRCGGVIEAEITALKTAGIETVPEITTLRIAKLAEMVRVSNERALFILEAARGYPRTQGSQGTPVHSVSSLLMPNDLHGISALDLIRQAQSPEFRPIVTMCPELDRIIGGGMPVGQVTELCGLPGAGKTQICMQLCCTVQIPKSMGGNQGEAIYIDTEGGMMPQRMLQMANSLVNIIRCSGHDREITGEDMLSRVHVYRIHSSTEQQSVIRVLPSFLAEHPSVRLIVMDSVAFHLRGRGQCEDMAQRTRMLTSIAQKLAYLAQTYKLAIVLTNHMTTLADRSVIPALGANWAHAANSRLILTQLDLRSRKATIVKSSSQKLDSAEFIVAHGGIQSATIPENHYNPAS</sequence>
<feature type="signal peptide" evidence="8">
    <location>
        <begin position="1"/>
        <end position="24"/>
    </location>
</feature>
<evidence type="ECO:0000256" key="7">
    <source>
        <dbReference type="ARBA" id="ARBA00040674"/>
    </source>
</evidence>
<comment type="subcellular location">
    <subcellularLocation>
        <location evidence="1">Nucleus</location>
    </subcellularLocation>
</comment>
<accession>A0A0H5R7N5</accession>
<dbReference type="Pfam" id="PF08423">
    <property type="entry name" value="Rad51"/>
    <property type="match status" value="1"/>
</dbReference>
<proteinExistence type="predicted"/>
<keyword evidence="3" id="KW-0227">DNA damage</keyword>
<dbReference type="GO" id="GO:0033063">
    <property type="term" value="C:Rad51B-Rad51C-Rad51D-XRCC2 complex"/>
    <property type="evidence" value="ECO:0007669"/>
    <property type="project" value="TreeGrafter"/>
</dbReference>
<evidence type="ECO:0000313" key="10">
    <source>
        <dbReference type="EMBL" id="CRZ10180.1"/>
    </source>
</evidence>
<feature type="domain" description="RecA family profile 1" evidence="9">
    <location>
        <begin position="120"/>
        <end position="302"/>
    </location>
</feature>
<dbReference type="PANTHER" id="PTHR46239:SF1">
    <property type="entry name" value="DNA REPAIR PROTEIN RAD51 HOMOLOG 3"/>
    <property type="match status" value="1"/>
</dbReference>
<keyword evidence="5" id="KW-0234">DNA repair</keyword>
<evidence type="ECO:0000259" key="9">
    <source>
        <dbReference type="PROSITE" id="PS50162"/>
    </source>
</evidence>
<dbReference type="PROSITE" id="PS50162">
    <property type="entry name" value="RECA_2"/>
    <property type="match status" value="1"/>
</dbReference>
<dbReference type="AlphaFoldDB" id="A0A0H5R7N5"/>
<dbReference type="GO" id="GO:0000400">
    <property type="term" value="F:four-way junction DNA binding"/>
    <property type="evidence" value="ECO:0007669"/>
    <property type="project" value="TreeGrafter"/>
</dbReference>
<reference evidence="10" key="1">
    <citation type="submission" date="2015-04" db="EMBL/GenBank/DDBJ databases">
        <title>The genome sequence of the plant pathogenic Rhizarian Plasmodiophora brassicae reveals insights in its biotrophic life cycle and the origin of chitin synthesis.</title>
        <authorList>
            <person name="Schwelm A."/>
            <person name="Fogelqvist J."/>
            <person name="Knaust A."/>
            <person name="Julke S."/>
            <person name="Lilja T."/>
            <person name="Dhandapani V."/>
            <person name="Bonilla-Rosso G."/>
            <person name="Karlsson M."/>
            <person name="Shevchenko A."/>
            <person name="Choi S.R."/>
            <person name="Kim H.G."/>
            <person name="Park J.Y."/>
            <person name="Lim Y.P."/>
            <person name="Ludwig-Muller J."/>
            <person name="Dixelius C."/>
        </authorList>
    </citation>
    <scope>NUCLEOTIDE SEQUENCE</scope>
    <source>
        <tissue evidence="10">Potato root galls</tissue>
    </source>
</reference>
<dbReference type="GO" id="GO:0005524">
    <property type="term" value="F:ATP binding"/>
    <property type="evidence" value="ECO:0007669"/>
    <property type="project" value="UniProtKB-KW"/>
</dbReference>
<dbReference type="GO" id="GO:0000707">
    <property type="term" value="P:meiotic DNA recombinase assembly"/>
    <property type="evidence" value="ECO:0007669"/>
    <property type="project" value="TreeGrafter"/>
</dbReference>
<dbReference type="InterPro" id="IPR016467">
    <property type="entry name" value="DNA_recomb/repair_RecA-like"/>
</dbReference>
<dbReference type="Gene3D" id="3.40.50.300">
    <property type="entry name" value="P-loop containing nucleotide triphosphate hydrolases"/>
    <property type="match status" value="1"/>
</dbReference>
<dbReference type="SMART" id="SM00382">
    <property type="entry name" value="AAA"/>
    <property type="match status" value="1"/>
</dbReference>
<evidence type="ECO:0000256" key="3">
    <source>
        <dbReference type="ARBA" id="ARBA00022763"/>
    </source>
</evidence>
<keyword evidence="4" id="KW-0067">ATP-binding</keyword>
<dbReference type="GO" id="GO:0007131">
    <property type="term" value="P:reciprocal meiotic recombination"/>
    <property type="evidence" value="ECO:0007669"/>
    <property type="project" value="TreeGrafter"/>
</dbReference>
<evidence type="ECO:0000256" key="4">
    <source>
        <dbReference type="ARBA" id="ARBA00022840"/>
    </source>
</evidence>
<feature type="chain" id="PRO_5005223062" description="DNA repair protein RAD51 homolog 3" evidence="8">
    <location>
        <begin position="25"/>
        <end position="374"/>
    </location>
</feature>
<evidence type="ECO:0000256" key="8">
    <source>
        <dbReference type="SAM" id="SignalP"/>
    </source>
</evidence>
<dbReference type="GO" id="GO:0005657">
    <property type="term" value="C:replication fork"/>
    <property type="evidence" value="ECO:0007669"/>
    <property type="project" value="TreeGrafter"/>
</dbReference>
<dbReference type="EMBL" id="HACM01009738">
    <property type="protein sequence ID" value="CRZ10180.1"/>
    <property type="molecule type" value="Transcribed_RNA"/>
</dbReference>
<dbReference type="InterPro" id="IPR013632">
    <property type="entry name" value="Rad51_C"/>
</dbReference>
<dbReference type="PIRSF" id="PIRSF005856">
    <property type="entry name" value="Rad51"/>
    <property type="match status" value="1"/>
</dbReference>
<dbReference type="SUPFAM" id="SSF52540">
    <property type="entry name" value="P-loop containing nucleoside triphosphate hydrolases"/>
    <property type="match status" value="1"/>
</dbReference>
<evidence type="ECO:0000256" key="5">
    <source>
        <dbReference type="ARBA" id="ARBA00023204"/>
    </source>
</evidence>
<dbReference type="GO" id="GO:0008821">
    <property type="term" value="F:crossover junction DNA endonuclease activity"/>
    <property type="evidence" value="ECO:0007669"/>
    <property type="project" value="TreeGrafter"/>
</dbReference>
<keyword evidence="6" id="KW-0539">Nucleus</keyword>
<keyword evidence="2" id="KW-0547">Nucleotide-binding</keyword>
<dbReference type="CDD" id="cd19492">
    <property type="entry name" value="Rad51C"/>
    <property type="match status" value="1"/>
</dbReference>
<dbReference type="InterPro" id="IPR020588">
    <property type="entry name" value="RecA_ATP-bd"/>
</dbReference>
<dbReference type="GO" id="GO:0033065">
    <property type="term" value="C:Rad51C-XRCC3 complex"/>
    <property type="evidence" value="ECO:0007669"/>
    <property type="project" value="TreeGrafter"/>
</dbReference>
<feature type="non-terminal residue" evidence="10">
    <location>
        <position position="1"/>
    </location>
</feature>
<name>A0A0H5R7N5_9EUKA</name>